<keyword evidence="2" id="KW-1185">Reference proteome</keyword>
<sequence>MRTGLWIPVEIEVLPLNLTEKVLLAEIVSLYRVGECFASNEHFSKLLGVRPDSASRMISKLKKLGYIKQTGFDGRKRKLTPVFETKSKTKEEPILSKPSLSEPKQYFPKVKSRVGESAEAAIAISNNPLKKVQLENNLQKSWDEFLQWSKGKVSKTTWEIIAQSQSQIGLTSNASLIYQNWLSLKP</sequence>
<accession>A0A4R9JC69</accession>
<protein>
    <submittedName>
        <fullName evidence="1">Helix-turn-helix domain-containing protein</fullName>
    </submittedName>
</protein>
<dbReference type="Pfam" id="PF13730">
    <property type="entry name" value="HTH_36"/>
    <property type="match status" value="1"/>
</dbReference>
<reference evidence="1" key="1">
    <citation type="journal article" date="2019" name="PLoS Negl. Trop. Dis.">
        <title>Revisiting the worldwide diversity of Leptospira species in the environment.</title>
        <authorList>
            <person name="Vincent A.T."/>
            <person name="Schiettekatte O."/>
            <person name="Bourhy P."/>
            <person name="Veyrier F.J."/>
            <person name="Picardeau M."/>
        </authorList>
    </citation>
    <scope>NUCLEOTIDE SEQUENCE [LARGE SCALE GENOMIC DNA]</scope>
    <source>
        <strain evidence="1">201702692</strain>
    </source>
</reference>
<name>A0A4R9JC69_9LEPT</name>
<dbReference type="InterPro" id="IPR036390">
    <property type="entry name" value="WH_DNA-bd_sf"/>
</dbReference>
<comment type="caution">
    <text evidence="1">The sequence shown here is derived from an EMBL/GenBank/DDBJ whole genome shotgun (WGS) entry which is preliminary data.</text>
</comment>
<organism evidence="1 2">
    <name type="scientific">Leptospira perdikensis</name>
    <dbReference type="NCBI Taxonomy" id="2484948"/>
    <lineage>
        <taxon>Bacteria</taxon>
        <taxon>Pseudomonadati</taxon>
        <taxon>Spirochaetota</taxon>
        <taxon>Spirochaetia</taxon>
        <taxon>Leptospirales</taxon>
        <taxon>Leptospiraceae</taxon>
        <taxon>Leptospira</taxon>
    </lineage>
</organism>
<dbReference type="InterPro" id="IPR036388">
    <property type="entry name" value="WH-like_DNA-bd_sf"/>
</dbReference>
<evidence type="ECO:0000313" key="1">
    <source>
        <dbReference type="EMBL" id="TGL35592.1"/>
    </source>
</evidence>
<dbReference type="RefSeq" id="WP_135581147.1">
    <property type="nucleotide sequence ID" value="NZ_RQGA01000018.1"/>
</dbReference>
<dbReference type="SUPFAM" id="SSF46785">
    <property type="entry name" value="Winged helix' DNA-binding domain"/>
    <property type="match status" value="1"/>
</dbReference>
<proteinExistence type="predicted"/>
<dbReference type="Proteomes" id="UP000298125">
    <property type="component" value="Unassembled WGS sequence"/>
</dbReference>
<gene>
    <name evidence="1" type="ORF">EHQ49_17605</name>
</gene>
<dbReference type="EMBL" id="RQGA01000018">
    <property type="protein sequence ID" value="TGL35592.1"/>
    <property type="molecule type" value="Genomic_DNA"/>
</dbReference>
<dbReference type="Gene3D" id="1.10.10.10">
    <property type="entry name" value="Winged helix-like DNA-binding domain superfamily/Winged helix DNA-binding domain"/>
    <property type="match status" value="1"/>
</dbReference>
<evidence type="ECO:0000313" key="2">
    <source>
        <dbReference type="Proteomes" id="UP000298125"/>
    </source>
</evidence>
<dbReference type="OrthoDB" id="324554at2"/>
<dbReference type="AlphaFoldDB" id="A0A4R9JC69"/>